<reference evidence="6 7" key="1">
    <citation type="submission" date="2024-04" db="EMBL/GenBank/DDBJ databases">
        <title>Defined microbial consortia suppress multidrug-resistant proinflammatory Enterobacteriaceae via ecological control.</title>
        <authorList>
            <person name="Furuichi M."/>
            <person name="Kawaguchi T."/>
            <person name="Pust M."/>
            <person name="Yasuma K."/>
            <person name="Plichta D."/>
            <person name="Hasegawa N."/>
            <person name="Ohya T."/>
            <person name="Bhattarai S."/>
            <person name="Sasajima S."/>
            <person name="Aoto Y."/>
            <person name="Tuganbaev T."/>
            <person name="Yaginuma M."/>
            <person name="Ueda M."/>
            <person name="Okahashi N."/>
            <person name="Amafuji K."/>
            <person name="Kiridooshi Y."/>
            <person name="Sugita K."/>
            <person name="Strazar M."/>
            <person name="Skelly A."/>
            <person name="Suda W."/>
            <person name="Hattori M."/>
            <person name="Nakamoto N."/>
            <person name="Caballero S."/>
            <person name="Norman J."/>
            <person name="Olle B."/>
            <person name="Tanoue T."/>
            <person name="Arita M."/>
            <person name="Bucci V."/>
            <person name="Atarashi K."/>
            <person name="Xavier R."/>
            <person name="Honda K."/>
        </authorList>
    </citation>
    <scope>NUCLEOTIDE SEQUENCE [LARGE SCALE GENOMIC DNA]</scope>
    <source>
        <strain evidence="7">k34-0107-D12</strain>
    </source>
</reference>
<evidence type="ECO:0000259" key="5">
    <source>
        <dbReference type="PROSITE" id="PS50977"/>
    </source>
</evidence>
<evidence type="ECO:0000313" key="7">
    <source>
        <dbReference type="Proteomes" id="UP001600941"/>
    </source>
</evidence>
<feature type="domain" description="HTH tetR-type" evidence="5">
    <location>
        <begin position="6"/>
        <end position="66"/>
    </location>
</feature>
<sequence length="196" mass="22671">MPPRAKFTREEIVDAGLRIVRRRGMGGVTARELGAELGSSARPVFTVFQSMEEVQEEIVKAAREVYNRSVKRGLEQDMAFRSVGMEYIRFAQREPQLFRLLFMTEREEMPDVKDVLFAIDDNHEEILQSVREQYGLSDEDAWTLYRHLWVYTHGIAALCATNVCSFEEKETEKMMTEVFTGVLKNIKAGERHDQSL</sequence>
<organism evidence="6 7">
    <name type="scientific">Blautia parvula</name>
    <dbReference type="NCBI Taxonomy" id="2877527"/>
    <lineage>
        <taxon>Bacteria</taxon>
        <taxon>Bacillati</taxon>
        <taxon>Bacillota</taxon>
        <taxon>Clostridia</taxon>
        <taxon>Lachnospirales</taxon>
        <taxon>Lachnospiraceae</taxon>
        <taxon>Blautia</taxon>
    </lineage>
</organism>
<name>A0ABQ0BZG3_9FIRM</name>
<gene>
    <name evidence="6" type="ORF">K340107D12_47570</name>
</gene>
<dbReference type="Proteomes" id="UP001600941">
    <property type="component" value="Unassembled WGS sequence"/>
</dbReference>
<accession>A0ABQ0BZG3</accession>
<proteinExistence type="predicted"/>
<keyword evidence="1" id="KW-0805">Transcription regulation</keyword>
<evidence type="ECO:0000256" key="3">
    <source>
        <dbReference type="ARBA" id="ARBA00023163"/>
    </source>
</evidence>
<dbReference type="InterPro" id="IPR001647">
    <property type="entry name" value="HTH_TetR"/>
</dbReference>
<keyword evidence="7" id="KW-1185">Reference proteome</keyword>
<feature type="DNA-binding region" description="H-T-H motif" evidence="4">
    <location>
        <begin position="29"/>
        <end position="48"/>
    </location>
</feature>
<evidence type="ECO:0000256" key="1">
    <source>
        <dbReference type="ARBA" id="ARBA00023015"/>
    </source>
</evidence>
<dbReference type="InterPro" id="IPR036271">
    <property type="entry name" value="Tet_transcr_reg_TetR-rel_C_sf"/>
</dbReference>
<dbReference type="InterPro" id="IPR009057">
    <property type="entry name" value="Homeodomain-like_sf"/>
</dbReference>
<dbReference type="EMBL" id="BAABZQ010000001">
    <property type="protein sequence ID" value="GAA6501941.1"/>
    <property type="molecule type" value="Genomic_DNA"/>
</dbReference>
<comment type="caution">
    <text evidence="6">The sequence shown here is derived from an EMBL/GenBank/DDBJ whole genome shotgun (WGS) entry which is preliminary data.</text>
</comment>
<dbReference type="InterPro" id="IPR025996">
    <property type="entry name" value="MT1864/Rv1816-like_C"/>
</dbReference>
<dbReference type="SUPFAM" id="SSF46689">
    <property type="entry name" value="Homeodomain-like"/>
    <property type="match status" value="1"/>
</dbReference>
<protein>
    <submittedName>
        <fullName evidence="6">TetR/AcrR family transcriptional regulator</fullName>
    </submittedName>
</protein>
<keyword evidence="3" id="KW-0804">Transcription</keyword>
<dbReference type="Gene3D" id="1.10.357.10">
    <property type="entry name" value="Tetracycline Repressor, domain 2"/>
    <property type="match status" value="1"/>
</dbReference>
<keyword evidence="2 4" id="KW-0238">DNA-binding</keyword>
<dbReference type="PROSITE" id="PS50977">
    <property type="entry name" value="HTH_TETR_2"/>
    <property type="match status" value="1"/>
</dbReference>
<dbReference type="Pfam" id="PF13305">
    <property type="entry name" value="TetR_C_33"/>
    <property type="match status" value="1"/>
</dbReference>
<dbReference type="SUPFAM" id="SSF48498">
    <property type="entry name" value="Tetracyclin repressor-like, C-terminal domain"/>
    <property type="match status" value="1"/>
</dbReference>
<evidence type="ECO:0000313" key="6">
    <source>
        <dbReference type="EMBL" id="GAA6501941.1"/>
    </source>
</evidence>
<evidence type="ECO:0000256" key="2">
    <source>
        <dbReference type="ARBA" id="ARBA00023125"/>
    </source>
</evidence>
<evidence type="ECO:0000256" key="4">
    <source>
        <dbReference type="PROSITE-ProRule" id="PRU00335"/>
    </source>
</evidence>